<keyword evidence="5" id="KW-1185">Reference proteome</keyword>
<proteinExistence type="predicted"/>
<protein>
    <submittedName>
        <fullName evidence="4">Uu.00g037020.m01.CDS01</fullName>
    </submittedName>
</protein>
<dbReference type="EMBL" id="CAUWAG010000003">
    <property type="protein sequence ID" value="CAJ2500849.1"/>
    <property type="molecule type" value="Genomic_DNA"/>
</dbReference>
<evidence type="ECO:0000256" key="2">
    <source>
        <dbReference type="ARBA" id="ARBA00023157"/>
    </source>
</evidence>
<gene>
    <name evidence="4" type="ORF">KHLLAP_LOCUS1317</name>
</gene>
<dbReference type="AlphaFoldDB" id="A0AAI8YB72"/>
<dbReference type="GO" id="GO:0052689">
    <property type="term" value="F:carboxylic ester hydrolase activity"/>
    <property type="evidence" value="ECO:0007669"/>
    <property type="project" value="UniProtKB-ARBA"/>
</dbReference>
<dbReference type="InterPro" id="IPR000675">
    <property type="entry name" value="Cutinase/axe"/>
</dbReference>
<feature type="compositionally biased region" description="Low complexity" evidence="3">
    <location>
        <begin position="25"/>
        <end position="42"/>
    </location>
</feature>
<dbReference type="Pfam" id="PF01083">
    <property type="entry name" value="Cutinase"/>
    <property type="match status" value="1"/>
</dbReference>
<dbReference type="Proteomes" id="UP001295740">
    <property type="component" value="Unassembled WGS sequence"/>
</dbReference>
<dbReference type="PANTHER" id="PTHR33630:SF13">
    <property type="entry name" value="ACETYLXYLAN ESTERASE"/>
    <property type="match status" value="1"/>
</dbReference>
<dbReference type="InterPro" id="IPR029058">
    <property type="entry name" value="AB_hydrolase_fold"/>
</dbReference>
<feature type="region of interest" description="Disordered" evidence="3">
    <location>
        <begin position="1"/>
        <end position="42"/>
    </location>
</feature>
<evidence type="ECO:0000256" key="3">
    <source>
        <dbReference type="SAM" id="MobiDB-lite"/>
    </source>
</evidence>
<keyword evidence="2" id="KW-1015">Disulfide bond</keyword>
<comment type="caution">
    <text evidence="4">The sequence shown here is derived from an EMBL/GenBank/DDBJ whole genome shotgun (WGS) entry which is preliminary data.</text>
</comment>
<sequence length="131" mass="13571">MPPRNEQGGHIVGDILGGGGGTFPGQGCTQPTTEPLSPSTSPGSKIVAATFFGDVRHTASQAYNVGTGASGSGIWPRAGSQLSLNQWPQKLHSWCLSGEPVRAGGSDYNAHASYSQIYTAKAAAWVKTKLE</sequence>
<keyword evidence="1" id="KW-0378">Hydrolase</keyword>
<evidence type="ECO:0000313" key="4">
    <source>
        <dbReference type="EMBL" id="CAJ2500849.1"/>
    </source>
</evidence>
<accession>A0AAI8YB72</accession>
<evidence type="ECO:0000313" key="5">
    <source>
        <dbReference type="Proteomes" id="UP001295740"/>
    </source>
</evidence>
<dbReference type="Gene3D" id="3.40.50.1820">
    <property type="entry name" value="alpha/beta hydrolase"/>
    <property type="match status" value="1"/>
</dbReference>
<name>A0AAI8YB72_9PEZI</name>
<organism evidence="4 5">
    <name type="scientific">Anthostomella pinea</name>
    <dbReference type="NCBI Taxonomy" id="933095"/>
    <lineage>
        <taxon>Eukaryota</taxon>
        <taxon>Fungi</taxon>
        <taxon>Dikarya</taxon>
        <taxon>Ascomycota</taxon>
        <taxon>Pezizomycotina</taxon>
        <taxon>Sordariomycetes</taxon>
        <taxon>Xylariomycetidae</taxon>
        <taxon>Xylariales</taxon>
        <taxon>Xylariaceae</taxon>
        <taxon>Anthostomella</taxon>
    </lineage>
</organism>
<evidence type="ECO:0000256" key="1">
    <source>
        <dbReference type="ARBA" id="ARBA00022801"/>
    </source>
</evidence>
<reference evidence="4" key="1">
    <citation type="submission" date="2023-10" db="EMBL/GenBank/DDBJ databases">
        <authorList>
            <person name="Hackl T."/>
        </authorList>
    </citation>
    <scope>NUCLEOTIDE SEQUENCE</scope>
</reference>
<dbReference type="PANTHER" id="PTHR33630">
    <property type="entry name" value="CUTINASE RV1984C-RELATED-RELATED"/>
    <property type="match status" value="1"/>
</dbReference>
<dbReference type="SUPFAM" id="SSF53474">
    <property type="entry name" value="alpha/beta-Hydrolases"/>
    <property type="match status" value="1"/>
</dbReference>
<feature type="compositionally biased region" description="Gly residues" evidence="3">
    <location>
        <begin position="15"/>
        <end position="24"/>
    </location>
</feature>